<dbReference type="PANTHER" id="PTHR13703">
    <property type="entry name" value="SMAD"/>
    <property type="match status" value="1"/>
</dbReference>
<evidence type="ECO:0000256" key="9">
    <source>
        <dbReference type="RuleBase" id="RU361195"/>
    </source>
</evidence>
<dbReference type="PROSITE" id="PS51076">
    <property type="entry name" value="MH2"/>
    <property type="match status" value="2"/>
</dbReference>
<dbReference type="Gene3D" id="3.30.230.70">
    <property type="entry name" value="GHMP Kinase, N-terminal domain"/>
    <property type="match status" value="1"/>
</dbReference>
<evidence type="ECO:0000256" key="5">
    <source>
        <dbReference type="ARBA" id="ARBA00022835"/>
    </source>
</evidence>
<evidence type="ECO:0000256" key="3">
    <source>
        <dbReference type="ARBA" id="ARBA00022723"/>
    </source>
</evidence>
<keyword evidence="3" id="KW-0479">Metal-binding</keyword>
<dbReference type="InterPro" id="IPR003619">
    <property type="entry name" value="MAD_homology1_Dwarfin-type"/>
</dbReference>
<proteinExistence type="inferred from homology"/>
<evidence type="ECO:0000259" key="12">
    <source>
        <dbReference type="PROSITE" id="PS51076"/>
    </source>
</evidence>
<dbReference type="InterPro" id="IPR015847">
    <property type="entry name" value="ExoRNase_PH_dom2"/>
</dbReference>
<feature type="domain" description="MH1" evidence="11">
    <location>
        <begin position="13"/>
        <end position="137"/>
    </location>
</feature>
<keyword evidence="7 9" id="KW-0804">Transcription</keyword>
<feature type="domain" description="MH2" evidence="12">
    <location>
        <begin position="244"/>
        <end position="439"/>
    </location>
</feature>
<dbReference type="Gene3D" id="2.60.200.10">
    <property type="match status" value="2"/>
</dbReference>
<dbReference type="GO" id="GO:0005737">
    <property type="term" value="C:cytoplasm"/>
    <property type="evidence" value="ECO:0007669"/>
    <property type="project" value="UniProtKB-SubCell"/>
</dbReference>
<dbReference type="EMBL" id="CALNXJ010000021">
    <property type="protein sequence ID" value="CAH3125428.1"/>
    <property type="molecule type" value="Genomic_DNA"/>
</dbReference>
<evidence type="ECO:0000256" key="7">
    <source>
        <dbReference type="ARBA" id="ARBA00023163"/>
    </source>
</evidence>
<dbReference type="FunFam" id="3.30.230.70:FF:000017">
    <property type="entry name" value="Exosome complex component Rrp42"/>
    <property type="match status" value="1"/>
</dbReference>
<keyword evidence="8 9" id="KW-0539">Nucleus</keyword>
<dbReference type="AlphaFoldDB" id="A0AAU9WTV6"/>
<dbReference type="PROSITE" id="PS51075">
    <property type="entry name" value="MH1"/>
    <property type="match status" value="2"/>
</dbReference>
<dbReference type="GO" id="GO:0046872">
    <property type="term" value="F:metal ion binding"/>
    <property type="evidence" value="ECO:0007669"/>
    <property type="project" value="UniProtKB-KW"/>
</dbReference>
<dbReference type="InterPro" id="IPR013019">
    <property type="entry name" value="MAD_homology_MH1"/>
</dbReference>
<evidence type="ECO:0000256" key="10">
    <source>
        <dbReference type="SAM" id="MobiDB-lite"/>
    </source>
</evidence>
<dbReference type="GO" id="GO:0060395">
    <property type="term" value="P:SMAD protein signal transduction"/>
    <property type="evidence" value="ECO:0007669"/>
    <property type="project" value="TreeGrafter"/>
</dbReference>
<accession>A0AAU9WTV6</accession>
<evidence type="ECO:0000313" key="13">
    <source>
        <dbReference type="EMBL" id="CAH3125428.1"/>
    </source>
</evidence>
<dbReference type="SUPFAM" id="SSF56366">
    <property type="entry name" value="SMAD MH1 domain"/>
    <property type="match status" value="2"/>
</dbReference>
<dbReference type="GO" id="GO:0030154">
    <property type="term" value="P:cell differentiation"/>
    <property type="evidence" value="ECO:0007669"/>
    <property type="project" value="TreeGrafter"/>
</dbReference>
<organism evidence="13 14">
    <name type="scientific">Pocillopora meandrina</name>
    <dbReference type="NCBI Taxonomy" id="46732"/>
    <lineage>
        <taxon>Eukaryota</taxon>
        <taxon>Metazoa</taxon>
        <taxon>Cnidaria</taxon>
        <taxon>Anthozoa</taxon>
        <taxon>Hexacorallia</taxon>
        <taxon>Scleractinia</taxon>
        <taxon>Astrocoeniina</taxon>
        <taxon>Pocilloporidae</taxon>
        <taxon>Pocillopora</taxon>
    </lineage>
</organism>
<dbReference type="GO" id="GO:0009653">
    <property type="term" value="P:anatomical structure morphogenesis"/>
    <property type="evidence" value="ECO:0007669"/>
    <property type="project" value="TreeGrafter"/>
</dbReference>
<dbReference type="InterPro" id="IPR027408">
    <property type="entry name" value="PNPase/RNase_PH_dom_sf"/>
</dbReference>
<feature type="domain" description="MH2" evidence="12">
    <location>
        <begin position="688"/>
        <end position="883"/>
    </location>
</feature>
<evidence type="ECO:0000259" key="11">
    <source>
        <dbReference type="PROSITE" id="PS51075"/>
    </source>
</evidence>
<protein>
    <recommendedName>
        <fullName evidence="9">Mothers against decapentaplegic homolog</fullName>
        <shortName evidence="9">MAD homolog</shortName>
        <shortName evidence="9">Mothers against DPP homolog</shortName>
    </recommendedName>
    <alternativeName>
        <fullName evidence="9">SMAD family member</fullName>
    </alternativeName>
</protein>
<feature type="domain" description="MH1" evidence="11">
    <location>
        <begin position="458"/>
        <end position="582"/>
    </location>
</feature>
<evidence type="ECO:0000256" key="6">
    <source>
        <dbReference type="ARBA" id="ARBA00023015"/>
    </source>
</evidence>
<dbReference type="SMART" id="SM00524">
    <property type="entry name" value="DWB"/>
    <property type="match status" value="2"/>
</dbReference>
<dbReference type="Pfam" id="PF01138">
    <property type="entry name" value="RNase_PH"/>
    <property type="match status" value="1"/>
</dbReference>
<dbReference type="Gene3D" id="3.90.520.10">
    <property type="entry name" value="SMAD MH1 domain"/>
    <property type="match status" value="2"/>
</dbReference>
<reference evidence="13 14" key="1">
    <citation type="submission" date="2022-05" db="EMBL/GenBank/DDBJ databases">
        <authorList>
            <consortium name="Genoscope - CEA"/>
            <person name="William W."/>
        </authorList>
    </citation>
    <scope>NUCLEOTIDE SEQUENCE [LARGE SCALE GENOMIC DNA]</scope>
</reference>
<comment type="similarity">
    <text evidence="1 9">Belongs to the dwarfin/SMAD family.</text>
</comment>
<feature type="region of interest" description="Disordered" evidence="10">
    <location>
        <begin position="184"/>
        <end position="210"/>
    </location>
</feature>
<sequence>MTTMASLFSFTPPAVKRLLGWKQGDEEEKWAEKAIESLVKKLKKKKGALEELEKALSNPGQPSKCVTITRSLDGRLQVSHRKGLPHVIYCRVWRWPDLQSHHELKPLDCCEYAFGLKQKEVCINPYHYRRVESPVLPPVLVPRQSEYPRPPPPLPSPFRSADDPPMPYNASFPFQNRQNQLDHSANTFDMPDTPTGYMSEDGGSPRPVDPNAMEVDNVNSPPAVSPQTDLRHVTPVNYQEPSSWCSVSYYELNNRVGEQFQASSTSIFVDGFTDPNTANSERFCLGLLSNVNRNSTIESTRRHIGKGVHLYYVGGEVFAECLSDSAIFVQSRNCNHIHGFHPTTVCKIPSSCTLKIFNSQEFAQLLSQSVNYGYEAVYELTKMCSIRLSFVKGWGAEYHRQDVTSTPCWIEIHLHGPLQWLDKVLIQMGSPRNPISSTTTVNQRLYHEMSTLFSFAHPAVKRILGWKQGDEEEKWAEIAISYLARRLKKKKGAMEELEKALSNPNQLSQCVTLPRGTDGRIQVRHKKGLPHVIYCRIWRWPDLQSPHELKALDCCEYAFGLKKKEVCVNPFHYSRVESPVLPPVLVPRQSEYPKPQPPLPPPFQSAAEPPLPYNACFPFKQQARRPEGSMNMYMAESPKSYISEDAESPCPTDPNTMDVDVVGSLPTMVNQPYLSHVTPVSYQEPISWCSISYYELNNRVGDQFHAYRNSIMVDGFTDPNTKNSERFCLGQLTNVSRNSTIESARRHIGKGVHLYYVGGEVFAECLSDSAIFVQSRNCNNSHGFHPTTVCKIPSGCTLKIFNNQEFAQLLSQSVNYDFKAVYDLVKMCSIRLSFVKGWGAEYHRQDVTSTPCWIEIHLRGPLQWLDKSFSNQFSTFTLLFASSHCRTAQPLEYYRQFLKENVRPDGRALLEFRKTILNVGSISTAEGSALVKVGNTTVVCGVKAEFAVPSQDKPKHGFIVPNVDLPPLCSSRFRPGPPGEQAQVLSQFVADVISNCEPINLEDLCIVEGKLSWVLYVDIMCLSYDGNVTDACLIAAIAALLNTHLHSVTIDEETQIPLPSEEREVLLNLRAHPVSATLGVFDDTVLFADPTDEEENLVTGIVTVVITDDDKIAAVHKPGGSPLADDKLQECFKVAVKRAKEVRDLVQTACINVDR</sequence>
<keyword evidence="14" id="KW-1185">Reference proteome</keyword>
<dbReference type="CDD" id="cd10490">
    <property type="entry name" value="MH1_SMAD_1_5_9"/>
    <property type="match status" value="1"/>
</dbReference>
<dbReference type="InterPro" id="IPR017855">
    <property type="entry name" value="SMAD-like_dom_sf"/>
</dbReference>
<dbReference type="Proteomes" id="UP001159428">
    <property type="component" value="Unassembled WGS sequence"/>
</dbReference>
<dbReference type="InterPro" id="IPR036345">
    <property type="entry name" value="ExoRNase_PH_dom2_sf"/>
</dbReference>
<dbReference type="GO" id="GO:0000178">
    <property type="term" value="C:exosome (RNase complex)"/>
    <property type="evidence" value="ECO:0007669"/>
    <property type="project" value="UniProtKB-KW"/>
</dbReference>
<dbReference type="SUPFAM" id="SSF49879">
    <property type="entry name" value="SMAD/FHA domain"/>
    <property type="match status" value="2"/>
</dbReference>
<dbReference type="SUPFAM" id="SSF55666">
    <property type="entry name" value="Ribonuclease PH domain 2-like"/>
    <property type="match status" value="1"/>
</dbReference>
<evidence type="ECO:0000313" key="14">
    <source>
        <dbReference type="Proteomes" id="UP001159428"/>
    </source>
</evidence>
<evidence type="ECO:0000256" key="1">
    <source>
        <dbReference type="ARBA" id="ARBA00005545"/>
    </source>
</evidence>
<dbReference type="InterPro" id="IPR036578">
    <property type="entry name" value="SMAD_MH1_sf"/>
</dbReference>
<dbReference type="GO" id="GO:0006396">
    <property type="term" value="P:RNA processing"/>
    <property type="evidence" value="ECO:0007669"/>
    <property type="project" value="InterPro"/>
</dbReference>
<keyword evidence="4" id="KW-0862">Zinc</keyword>
<dbReference type="Pfam" id="PF03725">
    <property type="entry name" value="RNase_PH_C"/>
    <property type="match status" value="1"/>
</dbReference>
<dbReference type="Pfam" id="PF03166">
    <property type="entry name" value="MH2"/>
    <property type="match status" value="2"/>
</dbReference>
<dbReference type="SMART" id="SM00523">
    <property type="entry name" value="DWA"/>
    <property type="match status" value="2"/>
</dbReference>
<dbReference type="GO" id="GO:0000981">
    <property type="term" value="F:DNA-binding transcription factor activity, RNA polymerase II-specific"/>
    <property type="evidence" value="ECO:0007669"/>
    <property type="project" value="TreeGrafter"/>
</dbReference>
<evidence type="ECO:0000256" key="2">
    <source>
        <dbReference type="ARBA" id="ARBA00022490"/>
    </source>
</evidence>
<dbReference type="GO" id="GO:0000978">
    <property type="term" value="F:RNA polymerase II cis-regulatory region sequence-specific DNA binding"/>
    <property type="evidence" value="ECO:0007669"/>
    <property type="project" value="TreeGrafter"/>
</dbReference>
<dbReference type="InterPro" id="IPR001132">
    <property type="entry name" value="SMAD_dom_Dwarfin-type"/>
</dbReference>
<dbReference type="GO" id="GO:0070411">
    <property type="term" value="F:I-SMAD binding"/>
    <property type="evidence" value="ECO:0007669"/>
    <property type="project" value="TreeGrafter"/>
</dbReference>
<dbReference type="InterPro" id="IPR033196">
    <property type="entry name" value="Rrp43"/>
</dbReference>
<evidence type="ECO:0000256" key="4">
    <source>
        <dbReference type="ARBA" id="ARBA00022833"/>
    </source>
</evidence>
<evidence type="ECO:0000256" key="8">
    <source>
        <dbReference type="ARBA" id="ARBA00023242"/>
    </source>
</evidence>
<dbReference type="InterPro" id="IPR013790">
    <property type="entry name" value="Dwarfin"/>
</dbReference>
<keyword evidence="6 9" id="KW-0805">Transcription regulation</keyword>
<comment type="subcellular location">
    <subcellularLocation>
        <location evidence="9">Cytoplasm</location>
    </subcellularLocation>
    <subcellularLocation>
        <location evidence="9">Nucleus</location>
    </subcellularLocation>
</comment>
<dbReference type="FunFam" id="3.90.520.10:FF:000001">
    <property type="entry name" value="Mothers against decapentaplegic homolog"/>
    <property type="match status" value="2"/>
</dbReference>
<dbReference type="Pfam" id="PF03165">
    <property type="entry name" value="MH1"/>
    <property type="match status" value="2"/>
</dbReference>
<name>A0AAU9WTV6_9CNID</name>
<dbReference type="InterPro" id="IPR020568">
    <property type="entry name" value="Ribosomal_Su5_D2-typ_SF"/>
</dbReference>
<keyword evidence="5" id="KW-0271">Exosome</keyword>
<dbReference type="InterPro" id="IPR001247">
    <property type="entry name" value="ExoRNase_PH_dom1"/>
</dbReference>
<dbReference type="GO" id="GO:0030509">
    <property type="term" value="P:BMP signaling pathway"/>
    <property type="evidence" value="ECO:0007669"/>
    <property type="project" value="TreeGrafter"/>
</dbReference>
<dbReference type="PANTHER" id="PTHR13703:SF61">
    <property type="entry name" value="PROTEIN MOTHERS AGAINST DPP"/>
    <property type="match status" value="1"/>
</dbReference>
<dbReference type="SUPFAM" id="SSF54211">
    <property type="entry name" value="Ribosomal protein S5 domain 2-like"/>
    <property type="match status" value="1"/>
</dbReference>
<keyword evidence="2 9" id="KW-0963">Cytoplasm</keyword>
<dbReference type="FunFam" id="2.60.200.10:FF:000001">
    <property type="entry name" value="Mothers against decapentaplegic homolog"/>
    <property type="match status" value="2"/>
</dbReference>
<dbReference type="InterPro" id="IPR008984">
    <property type="entry name" value="SMAD_FHA_dom_sf"/>
</dbReference>
<comment type="caution">
    <text evidence="13">The sequence shown here is derived from an EMBL/GenBank/DDBJ whole genome shotgun (WGS) entry which is preliminary data.</text>
</comment>
<dbReference type="CDD" id="cd11369">
    <property type="entry name" value="RNase_PH_RRP43"/>
    <property type="match status" value="1"/>
</dbReference>
<dbReference type="GO" id="GO:0006401">
    <property type="term" value="P:RNA catabolic process"/>
    <property type="evidence" value="ECO:0007669"/>
    <property type="project" value="InterPro"/>
</dbReference>
<dbReference type="GO" id="GO:0071144">
    <property type="term" value="C:heteromeric SMAD protein complex"/>
    <property type="evidence" value="ECO:0007669"/>
    <property type="project" value="TreeGrafter"/>
</dbReference>
<gene>
    <name evidence="13" type="ORF">PMEA_00012102</name>
</gene>
<feature type="region of interest" description="Disordered" evidence="10">
    <location>
        <begin position="142"/>
        <end position="163"/>
    </location>
</feature>